<name>A0A1H2AUN5_MUCMA</name>
<dbReference type="Pfam" id="PF17136">
    <property type="entry name" value="ribosomal_L24"/>
    <property type="match status" value="1"/>
</dbReference>
<evidence type="ECO:0000313" key="12">
    <source>
        <dbReference type="EMBL" id="SDT49499.1"/>
    </source>
</evidence>
<feature type="domain" description="KOW" evidence="11">
    <location>
        <begin position="13"/>
        <end position="40"/>
    </location>
</feature>
<dbReference type="InterPro" id="IPR041988">
    <property type="entry name" value="Ribosomal_uL24_KOW"/>
</dbReference>
<comment type="function">
    <text evidence="7 8">One of the proteins that surrounds the polypeptide exit tunnel on the outside of the subunit.</text>
</comment>
<dbReference type="GO" id="GO:0019843">
    <property type="term" value="F:rRNA binding"/>
    <property type="evidence" value="ECO:0007669"/>
    <property type="project" value="UniProtKB-UniRule"/>
</dbReference>
<evidence type="ECO:0000313" key="13">
    <source>
        <dbReference type="Proteomes" id="UP000199679"/>
    </source>
</evidence>
<dbReference type="GO" id="GO:0005840">
    <property type="term" value="C:ribosome"/>
    <property type="evidence" value="ECO:0007669"/>
    <property type="project" value="UniProtKB-KW"/>
</dbReference>
<dbReference type="HAMAP" id="MF_01326_B">
    <property type="entry name" value="Ribosomal_uL24_B"/>
    <property type="match status" value="1"/>
</dbReference>
<evidence type="ECO:0000256" key="10">
    <source>
        <dbReference type="SAM" id="MobiDB-lite"/>
    </source>
</evidence>
<dbReference type="InterPro" id="IPR003256">
    <property type="entry name" value="Ribosomal_uL24"/>
</dbReference>
<dbReference type="SMART" id="SM00739">
    <property type="entry name" value="KOW"/>
    <property type="match status" value="1"/>
</dbReference>
<dbReference type="CDD" id="cd06089">
    <property type="entry name" value="KOW_RPL26"/>
    <property type="match status" value="1"/>
</dbReference>
<dbReference type="InterPro" id="IPR005824">
    <property type="entry name" value="KOW"/>
</dbReference>
<dbReference type="SUPFAM" id="SSF50104">
    <property type="entry name" value="Translation proteins SH3-like domain"/>
    <property type="match status" value="1"/>
</dbReference>
<reference evidence="12 13" key="1">
    <citation type="submission" date="2016-10" db="EMBL/GenBank/DDBJ databases">
        <authorList>
            <person name="de Groot N.N."/>
        </authorList>
    </citation>
    <scope>NUCLEOTIDE SEQUENCE [LARGE SCALE GENOMIC DNA]</scope>
    <source>
        <strain evidence="12 13">MP1X4</strain>
    </source>
</reference>
<dbReference type="STRING" id="652787.SAMN05216490_3724"/>
<dbReference type="FunFam" id="2.30.30.30:FF:000004">
    <property type="entry name" value="50S ribosomal protein L24"/>
    <property type="match status" value="1"/>
</dbReference>
<accession>A0A1H2AUN5</accession>
<proteinExistence type="inferred from homology"/>
<evidence type="ECO:0000256" key="6">
    <source>
        <dbReference type="ARBA" id="ARBA00035206"/>
    </source>
</evidence>
<comment type="similarity">
    <text evidence="1 8 9">Belongs to the universal ribosomal protein uL24 family.</text>
</comment>
<keyword evidence="13" id="KW-1185">Reference proteome</keyword>
<evidence type="ECO:0000259" key="11">
    <source>
        <dbReference type="SMART" id="SM00739"/>
    </source>
</evidence>
<protein>
    <recommendedName>
        <fullName evidence="6 8">Large ribosomal subunit protein uL24</fullName>
    </recommendedName>
</protein>
<gene>
    <name evidence="8" type="primary">rplX</name>
    <name evidence="12" type="ORF">SAMN05216490_3724</name>
</gene>
<comment type="subunit">
    <text evidence="8">Part of the 50S ribosomal subunit.</text>
</comment>
<evidence type="ECO:0000256" key="9">
    <source>
        <dbReference type="RuleBase" id="RU003477"/>
    </source>
</evidence>
<dbReference type="InterPro" id="IPR014722">
    <property type="entry name" value="Rib_uL2_dom2"/>
</dbReference>
<dbReference type="GO" id="GO:0006412">
    <property type="term" value="P:translation"/>
    <property type="evidence" value="ECO:0007669"/>
    <property type="project" value="UniProtKB-UniRule"/>
</dbReference>
<dbReference type="OrthoDB" id="9807419at2"/>
<evidence type="ECO:0000256" key="2">
    <source>
        <dbReference type="ARBA" id="ARBA00022730"/>
    </source>
</evidence>
<dbReference type="Pfam" id="PF00467">
    <property type="entry name" value="KOW"/>
    <property type="match status" value="1"/>
</dbReference>
<dbReference type="RefSeq" id="WP_091376359.1">
    <property type="nucleotide sequence ID" value="NZ_LT629740.1"/>
</dbReference>
<dbReference type="EMBL" id="LT629740">
    <property type="protein sequence ID" value="SDT49499.1"/>
    <property type="molecule type" value="Genomic_DNA"/>
</dbReference>
<organism evidence="12 13">
    <name type="scientific">Mucilaginibacter mallensis</name>
    <dbReference type="NCBI Taxonomy" id="652787"/>
    <lineage>
        <taxon>Bacteria</taxon>
        <taxon>Pseudomonadati</taxon>
        <taxon>Bacteroidota</taxon>
        <taxon>Sphingobacteriia</taxon>
        <taxon>Sphingobacteriales</taxon>
        <taxon>Sphingobacteriaceae</taxon>
        <taxon>Mucilaginibacter</taxon>
    </lineage>
</organism>
<evidence type="ECO:0000256" key="8">
    <source>
        <dbReference type="HAMAP-Rule" id="MF_01326"/>
    </source>
</evidence>
<dbReference type="InterPro" id="IPR057264">
    <property type="entry name" value="Ribosomal_uL24_C"/>
</dbReference>
<evidence type="ECO:0000256" key="5">
    <source>
        <dbReference type="ARBA" id="ARBA00023274"/>
    </source>
</evidence>
<evidence type="ECO:0000256" key="7">
    <source>
        <dbReference type="ARBA" id="ARBA00058688"/>
    </source>
</evidence>
<keyword evidence="3 8" id="KW-0694">RNA-binding</keyword>
<dbReference type="PROSITE" id="PS01108">
    <property type="entry name" value="RIBOSOMAL_L24"/>
    <property type="match status" value="1"/>
</dbReference>
<keyword evidence="4 8" id="KW-0689">Ribosomal protein</keyword>
<keyword evidence="5 8" id="KW-0687">Ribonucleoprotein</keyword>
<sequence>MDKKKHEQPAKLKIRKGDLVKVIAGDSKGTEGKIKEVILANGRAIVEGANLVSKHTKPNAANPNGGIVKQEAAIHISNLALVDPKTGKTTRVGRKRNDAGKLVRVSKKSGEEIK</sequence>
<dbReference type="NCBIfam" id="TIGR01079">
    <property type="entry name" value="rplX_bact"/>
    <property type="match status" value="1"/>
</dbReference>
<evidence type="ECO:0000256" key="4">
    <source>
        <dbReference type="ARBA" id="ARBA00022980"/>
    </source>
</evidence>
<dbReference type="InterPro" id="IPR005825">
    <property type="entry name" value="Ribosomal_uL24_CS"/>
</dbReference>
<keyword evidence="2 8" id="KW-0699">rRNA-binding</keyword>
<dbReference type="AlphaFoldDB" id="A0A1H2AUN5"/>
<dbReference type="Proteomes" id="UP000199679">
    <property type="component" value="Chromosome I"/>
</dbReference>
<dbReference type="Gene3D" id="2.30.30.30">
    <property type="match status" value="1"/>
</dbReference>
<feature type="region of interest" description="Disordered" evidence="10">
    <location>
        <begin position="87"/>
        <end position="114"/>
    </location>
</feature>
<dbReference type="GO" id="GO:0003735">
    <property type="term" value="F:structural constituent of ribosome"/>
    <property type="evidence" value="ECO:0007669"/>
    <property type="project" value="InterPro"/>
</dbReference>
<dbReference type="GO" id="GO:1990904">
    <property type="term" value="C:ribonucleoprotein complex"/>
    <property type="evidence" value="ECO:0007669"/>
    <property type="project" value="UniProtKB-KW"/>
</dbReference>
<comment type="function">
    <text evidence="8">One of two assembly initiator proteins, it binds directly to the 5'-end of the 23S rRNA, where it nucleates assembly of the 50S subunit.</text>
</comment>
<dbReference type="PANTHER" id="PTHR12903">
    <property type="entry name" value="MITOCHONDRIAL RIBOSOMAL PROTEIN L24"/>
    <property type="match status" value="1"/>
</dbReference>
<evidence type="ECO:0000256" key="3">
    <source>
        <dbReference type="ARBA" id="ARBA00022884"/>
    </source>
</evidence>
<evidence type="ECO:0000256" key="1">
    <source>
        <dbReference type="ARBA" id="ARBA00010618"/>
    </source>
</evidence>
<dbReference type="InterPro" id="IPR008991">
    <property type="entry name" value="Translation_prot_SH3-like_sf"/>
</dbReference>